<feature type="domain" description="C-type lectin" evidence="22">
    <location>
        <begin position="24"/>
        <end position="145"/>
    </location>
</feature>
<evidence type="ECO:0000256" key="14">
    <source>
        <dbReference type="ARBA" id="ARBA00023136"/>
    </source>
</evidence>
<feature type="disulfide bond" evidence="18">
    <location>
        <begin position="340"/>
        <end position="367"/>
    </location>
</feature>
<feature type="chain" id="PRO_5044335536" description="Selectin P" evidence="20">
    <location>
        <begin position="27"/>
        <end position="938"/>
    </location>
</feature>
<keyword evidence="14 19" id="KW-0472">Membrane</keyword>
<dbReference type="PROSITE" id="PS50041">
    <property type="entry name" value="C_TYPE_LECTIN_2"/>
    <property type="match status" value="1"/>
</dbReference>
<proteinExistence type="inferred from homology"/>
<dbReference type="SMART" id="SM00181">
    <property type="entry name" value="EGF"/>
    <property type="match status" value="1"/>
</dbReference>
<evidence type="ECO:0000313" key="24">
    <source>
        <dbReference type="Ensembl" id="ENSEEEP00000025228.2"/>
    </source>
</evidence>
<dbReference type="Gene3D" id="2.10.70.10">
    <property type="entry name" value="Complement Module, domain 1"/>
    <property type="match status" value="11"/>
</dbReference>
<dbReference type="Pfam" id="PF00008">
    <property type="entry name" value="EGF"/>
    <property type="match status" value="1"/>
</dbReference>
<feature type="domain" description="Sushi" evidence="23">
    <location>
        <begin position="509"/>
        <end position="557"/>
    </location>
</feature>
<dbReference type="Gene3D" id="2.10.25.10">
    <property type="entry name" value="Laminin"/>
    <property type="match status" value="1"/>
</dbReference>
<feature type="disulfide bond" evidence="17">
    <location>
        <begin position="171"/>
        <end position="180"/>
    </location>
</feature>
<evidence type="ECO:0000259" key="23">
    <source>
        <dbReference type="PROSITE" id="PS50923"/>
    </source>
</evidence>
<evidence type="ECO:0000256" key="13">
    <source>
        <dbReference type="ARBA" id="ARBA00022989"/>
    </source>
</evidence>
<feature type="disulfide bond" evidence="18">
    <location>
        <begin position="528"/>
        <end position="555"/>
    </location>
</feature>
<dbReference type="CDD" id="cd03592">
    <property type="entry name" value="CLECT_selectins_like"/>
    <property type="match status" value="1"/>
</dbReference>
<evidence type="ECO:0000256" key="6">
    <source>
        <dbReference type="ARBA" id="ARBA00022692"/>
    </source>
</evidence>
<evidence type="ECO:0000256" key="11">
    <source>
        <dbReference type="ARBA" id="ARBA00022837"/>
    </source>
</evidence>
<dbReference type="SMART" id="SM00034">
    <property type="entry name" value="CLECT"/>
    <property type="match status" value="1"/>
</dbReference>
<dbReference type="InterPro" id="IPR016186">
    <property type="entry name" value="C-type_lectin-like/link_sf"/>
</dbReference>
<feature type="domain" description="Sushi" evidence="23">
    <location>
        <begin position="620"/>
        <end position="681"/>
    </location>
</feature>
<evidence type="ECO:0000256" key="16">
    <source>
        <dbReference type="ARBA" id="ARBA00023180"/>
    </source>
</evidence>
<accession>A0A4W4FKD5</accession>
<evidence type="ECO:0000256" key="9">
    <source>
        <dbReference type="ARBA" id="ARBA00022734"/>
    </source>
</evidence>
<keyword evidence="8 20" id="KW-0732">Signal</keyword>
<comment type="caution">
    <text evidence="17">Lacks conserved residue(s) required for the propagation of feature annotation.</text>
</comment>
<evidence type="ECO:0000259" key="21">
    <source>
        <dbReference type="PROSITE" id="PS50026"/>
    </source>
</evidence>
<keyword evidence="9" id="KW-0430">Lectin</keyword>
<dbReference type="SMART" id="SM00179">
    <property type="entry name" value="EGF_CA"/>
    <property type="match status" value="1"/>
</dbReference>
<keyword evidence="4 17" id="KW-0245">EGF-like domain</keyword>
<dbReference type="InterPro" id="IPR002396">
    <property type="entry name" value="Selectin_superfamily"/>
</dbReference>
<dbReference type="InterPro" id="IPR001881">
    <property type="entry name" value="EGF-like_Ca-bd_dom"/>
</dbReference>
<feature type="disulfide bond" evidence="18">
    <location>
        <begin position="402"/>
        <end position="429"/>
    </location>
</feature>
<reference evidence="24" key="4">
    <citation type="submission" date="2025-08" db="UniProtKB">
        <authorList>
            <consortium name="Ensembl"/>
        </authorList>
    </citation>
    <scope>IDENTIFICATION</scope>
</reference>
<dbReference type="PANTHER" id="PTHR45656">
    <property type="entry name" value="PROTEIN CBR-CLEC-78"/>
    <property type="match status" value="1"/>
</dbReference>
<dbReference type="PANTHER" id="PTHR45656:SF4">
    <property type="entry name" value="PROTEIN CBR-CLEC-78"/>
    <property type="match status" value="1"/>
</dbReference>
<dbReference type="Proteomes" id="UP000314983">
    <property type="component" value="Chromosome 3"/>
</dbReference>
<dbReference type="InterPro" id="IPR016187">
    <property type="entry name" value="CTDL_fold"/>
</dbReference>
<keyword evidence="3" id="KW-1003">Cell membrane</keyword>
<feature type="disulfide bond" evidence="18">
    <location>
        <begin position="465"/>
        <end position="492"/>
    </location>
</feature>
<reference evidence="25" key="1">
    <citation type="journal article" date="2014" name="Science">
        <title>Nonhuman genetics. Genomic basis for the convergent evolution of electric organs.</title>
        <authorList>
            <person name="Gallant J.R."/>
            <person name="Traeger L.L."/>
            <person name="Volkening J.D."/>
            <person name="Moffett H."/>
            <person name="Chen P.H."/>
            <person name="Novina C.D."/>
            <person name="Phillips G.N.Jr."/>
            <person name="Anand R."/>
            <person name="Wells G.B."/>
            <person name="Pinch M."/>
            <person name="Guth R."/>
            <person name="Unguez G.A."/>
            <person name="Albert J.S."/>
            <person name="Zakon H.H."/>
            <person name="Samanta M.P."/>
            <person name="Sussman M.R."/>
        </authorList>
    </citation>
    <scope>NUCLEOTIDE SEQUENCE [LARGE SCALE GENOMIC DNA]</scope>
</reference>
<comment type="subcellular location">
    <subcellularLocation>
        <location evidence="1">Cell membrane</location>
        <topology evidence="1">Single-pass type I membrane protein</topology>
    </subcellularLocation>
</comment>
<dbReference type="PROSITE" id="PS00615">
    <property type="entry name" value="C_TYPE_LECTIN_1"/>
    <property type="match status" value="1"/>
</dbReference>
<evidence type="ECO:0000256" key="19">
    <source>
        <dbReference type="SAM" id="Phobius"/>
    </source>
</evidence>
<gene>
    <name evidence="24" type="primary">SELP</name>
</gene>
<dbReference type="FunFam" id="2.10.70.10:FF:000001">
    <property type="entry name" value="Selectin P"/>
    <property type="match status" value="10"/>
</dbReference>
<feature type="domain" description="Sushi" evidence="23">
    <location>
        <begin position="308"/>
        <end position="369"/>
    </location>
</feature>
<evidence type="ECO:0000256" key="5">
    <source>
        <dbReference type="ARBA" id="ARBA00022659"/>
    </source>
</evidence>
<protein>
    <recommendedName>
        <fullName evidence="26">Selectin P</fullName>
    </recommendedName>
</protein>
<feature type="domain" description="Sushi" evidence="23">
    <location>
        <begin position="370"/>
        <end position="431"/>
    </location>
</feature>
<evidence type="ECO:0000313" key="25">
    <source>
        <dbReference type="Proteomes" id="UP000314983"/>
    </source>
</evidence>
<comment type="similarity">
    <text evidence="2">Belongs to the selectin/LECAM family.</text>
</comment>
<evidence type="ECO:0008006" key="26">
    <source>
        <dbReference type="Google" id="ProtNLM"/>
    </source>
</evidence>
<dbReference type="InterPro" id="IPR000742">
    <property type="entry name" value="EGF"/>
</dbReference>
<dbReference type="PROSITE" id="PS50026">
    <property type="entry name" value="EGF_3"/>
    <property type="match status" value="1"/>
</dbReference>
<dbReference type="CDD" id="cd00054">
    <property type="entry name" value="EGF_CA"/>
    <property type="match status" value="1"/>
</dbReference>
<evidence type="ECO:0000256" key="4">
    <source>
        <dbReference type="ARBA" id="ARBA00022536"/>
    </source>
</evidence>
<dbReference type="PROSITE" id="PS01186">
    <property type="entry name" value="EGF_2"/>
    <property type="match status" value="1"/>
</dbReference>
<feature type="transmembrane region" description="Helical" evidence="19">
    <location>
        <begin position="887"/>
        <end position="909"/>
    </location>
</feature>
<evidence type="ECO:0000256" key="18">
    <source>
        <dbReference type="PROSITE-ProRule" id="PRU00302"/>
    </source>
</evidence>
<dbReference type="RefSeq" id="XP_035380457.1">
    <property type="nucleotide sequence ID" value="XM_035524564.1"/>
</dbReference>
<evidence type="ECO:0000256" key="17">
    <source>
        <dbReference type="PROSITE-ProRule" id="PRU00076"/>
    </source>
</evidence>
<reference evidence="25" key="2">
    <citation type="journal article" date="2017" name="Sci. Adv.">
        <title>A tail of two voltages: Proteomic comparison of the three electric organs of the electric eel.</title>
        <authorList>
            <person name="Traeger L.L."/>
            <person name="Sabat G."/>
            <person name="Barrett-Wilt G.A."/>
            <person name="Wells G.B."/>
            <person name="Sussman M.R."/>
        </authorList>
    </citation>
    <scope>NUCLEOTIDE SEQUENCE [LARGE SCALE GENOMIC DNA]</scope>
</reference>
<feature type="domain" description="Sushi" evidence="23">
    <location>
        <begin position="184"/>
        <end position="245"/>
    </location>
</feature>
<reference evidence="24" key="5">
    <citation type="submission" date="2025-09" db="UniProtKB">
        <authorList>
            <consortium name="Ensembl"/>
        </authorList>
    </citation>
    <scope>IDENTIFICATION</scope>
</reference>
<feature type="disulfide bond" evidence="18">
    <location>
        <begin position="777"/>
        <end position="804"/>
    </location>
</feature>
<dbReference type="Ensembl" id="ENSEEET00000025520.2">
    <property type="protein sequence ID" value="ENSEEEP00000025228.2"/>
    <property type="gene ID" value="ENSEEEG00000012238.2"/>
</dbReference>
<feature type="domain" description="Sushi" evidence="23">
    <location>
        <begin position="682"/>
        <end position="744"/>
    </location>
</feature>
<feature type="disulfide bond" evidence="18">
    <location>
        <begin position="216"/>
        <end position="243"/>
    </location>
</feature>
<reference evidence="24" key="3">
    <citation type="submission" date="2020-05" db="EMBL/GenBank/DDBJ databases">
        <title>Electrophorus electricus (electric eel) genome, fEleEle1, primary haplotype.</title>
        <authorList>
            <person name="Myers G."/>
            <person name="Meyer A."/>
            <person name="Fedrigo O."/>
            <person name="Formenti G."/>
            <person name="Rhie A."/>
            <person name="Tracey A."/>
            <person name="Sims Y."/>
            <person name="Jarvis E.D."/>
        </authorList>
    </citation>
    <scope>NUCLEOTIDE SEQUENCE [LARGE SCALE GENOMIC DNA]</scope>
</reference>
<keyword evidence="6 19" id="KW-0812">Transmembrane</keyword>
<dbReference type="InterPro" id="IPR035976">
    <property type="entry name" value="Sushi/SCR/CCP_sf"/>
</dbReference>
<keyword evidence="15 17" id="KW-1015">Disulfide bond</keyword>
<feature type="disulfide bond" evidence="18">
    <location>
        <begin position="590"/>
        <end position="617"/>
    </location>
</feature>
<evidence type="ECO:0000256" key="15">
    <source>
        <dbReference type="ARBA" id="ARBA00023157"/>
    </source>
</evidence>
<feature type="domain" description="Sushi" evidence="23">
    <location>
        <begin position="745"/>
        <end position="806"/>
    </location>
</feature>
<keyword evidence="16" id="KW-0325">Glycoprotein</keyword>
<dbReference type="GO" id="GO:0030097">
    <property type="term" value="P:hemopoiesis"/>
    <property type="evidence" value="ECO:0007669"/>
    <property type="project" value="Ensembl"/>
</dbReference>
<dbReference type="PROSITE" id="PS50923">
    <property type="entry name" value="SUSHI"/>
    <property type="match status" value="11"/>
</dbReference>
<evidence type="ECO:0000256" key="7">
    <source>
        <dbReference type="ARBA" id="ARBA00022723"/>
    </source>
</evidence>
<evidence type="ECO:0000259" key="22">
    <source>
        <dbReference type="PROSITE" id="PS50041"/>
    </source>
</evidence>
<feature type="domain" description="EGF-like" evidence="21">
    <location>
        <begin position="145"/>
        <end position="181"/>
    </location>
</feature>
<dbReference type="RefSeq" id="XP_035380456.1">
    <property type="nucleotide sequence ID" value="XM_035524563.1"/>
</dbReference>
<dbReference type="SUPFAM" id="SSF57535">
    <property type="entry name" value="Complement control module/SCR domain"/>
    <property type="match status" value="11"/>
</dbReference>
<dbReference type="SMART" id="SM00032">
    <property type="entry name" value="CCP"/>
    <property type="match status" value="11"/>
</dbReference>
<keyword evidence="13 19" id="KW-1133">Transmembrane helix</keyword>
<dbReference type="Pfam" id="PF00084">
    <property type="entry name" value="Sushi"/>
    <property type="match status" value="11"/>
</dbReference>
<keyword evidence="7" id="KW-0479">Metal-binding</keyword>
<dbReference type="OMA" id="DQQWSTT"/>
<keyword evidence="12" id="KW-0130">Cell adhesion</keyword>
<keyword evidence="25" id="KW-1185">Reference proteome</keyword>
<dbReference type="InterPro" id="IPR051277">
    <property type="entry name" value="SEZ6_CSMD_C4BPB_Regulators"/>
</dbReference>
<dbReference type="GO" id="GO:0030246">
    <property type="term" value="F:carbohydrate binding"/>
    <property type="evidence" value="ECO:0007669"/>
    <property type="project" value="UniProtKB-KW"/>
</dbReference>
<keyword evidence="5 18" id="KW-0768">Sushi</keyword>
<name>A0A4W4FKD5_ELEEL</name>
<dbReference type="CDD" id="cd00033">
    <property type="entry name" value="CCP"/>
    <property type="match status" value="11"/>
</dbReference>
<dbReference type="GO" id="GO:0005509">
    <property type="term" value="F:calcium ion binding"/>
    <property type="evidence" value="ECO:0007669"/>
    <property type="project" value="InterPro"/>
</dbReference>
<dbReference type="GeneTree" id="ENSGT00940000160168"/>
<dbReference type="PRINTS" id="PR00343">
    <property type="entry name" value="SELECTIN"/>
</dbReference>
<dbReference type="InterPro" id="IPR033991">
    <property type="entry name" value="Selectin_CTLD"/>
</dbReference>
<feature type="disulfide bond" evidence="18">
    <location>
        <begin position="278"/>
        <end position="305"/>
    </location>
</feature>
<evidence type="ECO:0000256" key="10">
    <source>
        <dbReference type="ARBA" id="ARBA00022737"/>
    </source>
</evidence>
<dbReference type="FunFam" id="3.10.100.10:FF:000007">
    <property type="entry name" value="L-selectin"/>
    <property type="match status" value="1"/>
</dbReference>
<dbReference type="GO" id="GO:0097241">
    <property type="term" value="P:hematopoietic stem cell migration to bone marrow"/>
    <property type="evidence" value="ECO:0007669"/>
    <property type="project" value="Ensembl"/>
</dbReference>
<evidence type="ECO:0000256" key="8">
    <source>
        <dbReference type="ARBA" id="ARBA00022729"/>
    </source>
</evidence>
<dbReference type="GO" id="GO:0005886">
    <property type="term" value="C:plasma membrane"/>
    <property type="evidence" value="ECO:0007669"/>
    <property type="project" value="UniProtKB-SubCell"/>
</dbReference>
<keyword evidence="11" id="KW-0106">Calcium</keyword>
<dbReference type="GeneID" id="113585125"/>
<dbReference type="Pfam" id="PF00059">
    <property type="entry name" value="Lectin_C"/>
    <property type="match status" value="1"/>
</dbReference>
<dbReference type="InterPro" id="IPR001304">
    <property type="entry name" value="C-type_lectin-like"/>
</dbReference>
<feature type="domain" description="Sushi" evidence="23">
    <location>
        <begin position="432"/>
        <end position="494"/>
    </location>
</feature>
<dbReference type="SUPFAM" id="SSF57196">
    <property type="entry name" value="EGF/Laminin"/>
    <property type="match status" value="1"/>
</dbReference>
<feature type="disulfide bond" evidence="18">
    <location>
        <begin position="715"/>
        <end position="742"/>
    </location>
</feature>
<feature type="domain" description="Sushi" evidence="23">
    <location>
        <begin position="814"/>
        <end position="878"/>
    </location>
</feature>
<feature type="signal peptide" evidence="20">
    <location>
        <begin position="1"/>
        <end position="26"/>
    </location>
</feature>
<dbReference type="InterPro" id="IPR018378">
    <property type="entry name" value="C-type_lectin_CS"/>
</dbReference>
<dbReference type="InterPro" id="IPR000436">
    <property type="entry name" value="Sushi_SCR_CCP_dom"/>
</dbReference>
<dbReference type="AlphaFoldDB" id="A0A4W4FKD5"/>
<organism evidence="24 25">
    <name type="scientific">Electrophorus electricus</name>
    <name type="common">Electric eel</name>
    <name type="synonym">Gymnotus electricus</name>
    <dbReference type="NCBI Taxonomy" id="8005"/>
    <lineage>
        <taxon>Eukaryota</taxon>
        <taxon>Metazoa</taxon>
        <taxon>Chordata</taxon>
        <taxon>Craniata</taxon>
        <taxon>Vertebrata</taxon>
        <taxon>Euteleostomi</taxon>
        <taxon>Actinopterygii</taxon>
        <taxon>Neopterygii</taxon>
        <taxon>Teleostei</taxon>
        <taxon>Ostariophysi</taxon>
        <taxon>Gymnotiformes</taxon>
        <taxon>Gymnotoidei</taxon>
        <taxon>Gymnotidae</taxon>
        <taxon>Electrophorus</taxon>
    </lineage>
</organism>
<feature type="disulfide bond" evidence="18">
    <location>
        <begin position="652"/>
        <end position="679"/>
    </location>
</feature>
<keyword evidence="10" id="KW-0677">Repeat</keyword>
<dbReference type="Gene3D" id="3.10.100.10">
    <property type="entry name" value="Mannose-Binding Protein A, subunit A"/>
    <property type="match status" value="1"/>
</dbReference>
<evidence type="ECO:0000256" key="12">
    <source>
        <dbReference type="ARBA" id="ARBA00022889"/>
    </source>
</evidence>
<dbReference type="SUPFAM" id="SSF56436">
    <property type="entry name" value="C-type lectin-like"/>
    <property type="match status" value="1"/>
</dbReference>
<evidence type="ECO:0000256" key="1">
    <source>
        <dbReference type="ARBA" id="ARBA00004251"/>
    </source>
</evidence>
<dbReference type="GO" id="GO:0007155">
    <property type="term" value="P:cell adhesion"/>
    <property type="evidence" value="ECO:0007669"/>
    <property type="project" value="UniProtKB-KW"/>
</dbReference>
<feature type="domain" description="Sushi" evidence="23">
    <location>
        <begin position="246"/>
        <end position="307"/>
    </location>
</feature>
<sequence>MFFQMPVRFCLGWLALTIMAYNEVQSWTYHYTVDTDMDWKTALQWCQQHHTGMVAIQNQDEIAHLNQVLPFHPTYYWIGIRKVEDGWMWVGTRKPLTPEAANWASGEPNNQGKGEDCVEIYIKRLRDTAMWNDEKCSKKKAALCYEASCLQSSCSENAECVETIGNFTCLCEPGFTGLRCEKAIECGVFKHPEHSFVQCDHTYGPFQFNSSCQFQCDRGYRLQGSQNLYCLTSGQWNSGPPQCQVVQCPPFNAAGGWRMNCSHPISANSYNSTCVFSCEEGFELIGSHTTQCDHTGEWTHRTPTCTAMTCDPLMAPEKGHMTCADPLGKFSFRSSCVVSCEEGYTLRGENTLTCLQTGHWSAGPPTCEVVRCDTLQSVPYGSVHCLDLVGQPSYGSSCWSQCDVGFLLMGTNVTRCTSQGTWSHKLPVCKAVQCAPLSTASGGWRMNCSHPLNTNSYNSTCVFSCEEGFELIGSHTTHCNHTGQWTHRTPTCTAVQCAPLSTASGGWRMNCSHPISANSYNSTCVFSCEEGFELIGSHTTQCDHTGEWTHRTPTCTAMTCDPLMAPEKGHMTCADPLGKFSFRSSCAVSCEEGYTLRGENTLTCLQTGHWSAGPPTCEVVRCDTLQSVPYGSVHCLDLVGQPSYGSSCWSQCDVGFLLMGTNVTRCTSQGTWSHKLPVCKAVQCAPLSTASGGWRMNCSHPLNTNSYNSTCMFSCEEGFELIGSHTTQCNHTGQWTHRTPTCTARKCPLLLSPEQGLLNCSHRHSVFSYGSRCTVACDRGYGLTGESQLDCTAAGSWSQEMPSCDAVKCEPLLLTSPAPADSSPVPSMNCTHPRAVFSFGSQCMFWCPEGYVLNGTSELICTSTGLWTQTEPLPSCVVEEMPLGTAMLVYGAIGAGSALALLIGAGLIFRLVQFTEKSKLTPYTPAWEGSLNPAFEEL</sequence>
<evidence type="ECO:0000256" key="2">
    <source>
        <dbReference type="ARBA" id="ARBA00007360"/>
    </source>
</evidence>
<evidence type="ECO:0000256" key="20">
    <source>
        <dbReference type="SAM" id="SignalP"/>
    </source>
</evidence>
<dbReference type="PROSITE" id="PS00022">
    <property type="entry name" value="EGF_1"/>
    <property type="match status" value="1"/>
</dbReference>
<evidence type="ECO:0000256" key="3">
    <source>
        <dbReference type="ARBA" id="ARBA00022475"/>
    </source>
</evidence>
<feature type="domain" description="Sushi" evidence="23">
    <location>
        <begin position="558"/>
        <end position="619"/>
    </location>
</feature>